<sequence length="238" mass="26284">MEIIAHRGASGDFPENTLLAIEQALLQGADAIEIDVYAVEDELIVIHDPKLERTTNGSGTIYQHALSYLLQLDAGQGQRIPTLWQVLQLTHGKCWLNIELKGKNTAEPLLALLTKAEQQLGLDPAQLLVSSFNHHLLLQLQQACPALKLGALTASLQLNYARYVADLKFYSIHCDVNFIDQSLVDDAHALGLKAYVYTVDELEDIHAMQQLGVDGIFTNYPARSRVIASEHLTTMSSL</sequence>
<name>A0ABT9GKQ9_9GAMM</name>
<dbReference type="SUPFAM" id="SSF51695">
    <property type="entry name" value="PLC-like phosphodiesterases"/>
    <property type="match status" value="1"/>
</dbReference>
<evidence type="ECO:0000313" key="3">
    <source>
        <dbReference type="Proteomes" id="UP001236258"/>
    </source>
</evidence>
<evidence type="ECO:0000259" key="1">
    <source>
        <dbReference type="PROSITE" id="PS51704"/>
    </source>
</evidence>
<gene>
    <name evidence="2" type="ORF">Q3O59_00740</name>
</gene>
<feature type="domain" description="GP-PDE" evidence="1">
    <location>
        <begin position="1"/>
        <end position="228"/>
    </location>
</feature>
<dbReference type="InterPro" id="IPR017946">
    <property type="entry name" value="PLC-like_Pdiesterase_TIM-brl"/>
</dbReference>
<protein>
    <submittedName>
        <fullName evidence="2">Glycerophosphodiester phosphodiesterase family protein</fullName>
    </submittedName>
</protein>
<dbReference type="EMBL" id="JAUZVY010000001">
    <property type="protein sequence ID" value="MDP4527554.1"/>
    <property type="molecule type" value="Genomic_DNA"/>
</dbReference>
<reference evidence="2 3" key="1">
    <citation type="submission" date="2023-08" db="EMBL/GenBank/DDBJ databases">
        <authorList>
            <person name="Joshi A."/>
            <person name="Thite S."/>
        </authorList>
    </citation>
    <scope>NUCLEOTIDE SEQUENCE [LARGE SCALE GENOMIC DNA]</scope>
    <source>
        <strain evidence="2 3">1E1</strain>
    </source>
</reference>
<dbReference type="RefSeq" id="WP_305943784.1">
    <property type="nucleotide sequence ID" value="NZ_JAUZVY010000001.1"/>
</dbReference>
<accession>A0ABT9GKQ9</accession>
<organism evidence="2 3">
    <name type="scientific">Alkalimonas delamerensis</name>
    <dbReference type="NCBI Taxonomy" id="265981"/>
    <lineage>
        <taxon>Bacteria</taxon>
        <taxon>Pseudomonadati</taxon>
        <taxon>Pseudomonadota</taxon>
        <taxon>Gammaproteobacteria</taxon>
        <taxon>Alkalimonas</taxon>
    </lineage>
</organism>
<evidence type="ECO:0000313" key="2">
    <source>
        <dbReference type="EMBL" id="MDP4527554.1"/>
    </source>
</evidence>
<proteinExistence type="predicted"/>
<dbReference type="Gene3D" id="3.20.20.190">
    <property type="entry name" value="Phosphatidylinositol (PI) phosphodiesterase"/>
    <property type="match status" value="1"/>
</dbReference>
<keyword evidence="3" id="KW-1185">Reference proteome</keyword>
<dbReference type="Proteomes" id="UP001236258">
    <property type="component" value="Unassembled WGS sequence"/>
</dbReference>
<dbReference type="PANTHER" id="PTHR46211">
    <property type="entry name" value="GLYCEROPHOSPHORYL DIESTER PHOSPHODIESTERASE"/>
    <property type="match status" value="1"/>
</dbReference>
<dbReference type="Pfam" id="PF03009">
    <property type="entry name" value="GDPD"/>
    <property type="match status" value="1"/>
</dbReference>
<dbReference type="PROSITE" id="PS51704">
    <property type="entry name" value="GP_PDE"/>
    <property type="match status" value="1"/>
</dbReference>
<comment type="caution">
    <text evidence="2">The sequence shown here is derived from an EMBL/GenBank/DDBJ whole genome shotgun (WGS) entry which is preliminary data.</text>
</comment>
<dbReference type="InterPro" id="IPR030395">
    <property type="entry name" value="GP_PDE_dom"/>
</dbReference>
<dbReference type="PANTHER" id="PTHR46211:SF1">
    <property type="entry name" value="GLYCEROPHOSPHODIESTER PHOSPHODIESTERASE, CYTOPLASMIC"/>
    <property type="match status" value="1"/>
</dbReference>